<organism evidence="1 2">
    <name type="scientific">Rhododendron molle</name>
    <name type="common">Chinese azalea</name>
    <name type="synonym">Azalea mollis</name>
    <dbReference type="NCBI Taxonomy" id="49168"/>
    <lineage>
        <taxon>Eukaryota</taxon>
        <taxon>Viridiplantae</taxon>
        <taxon>Streptophyta</taxon>
        <taxon>Embryophyta</taxon>
        <taxon>Tracheophyta</taxon>
        <taxon>Spermatophyta</taxon>
        <taxon>Magnoliopsida</taxon>
        <taxon>eudicotyledons</taxon>
        <taxon>Gunneridae</taxon>
        <taxon>Pentapetalae</taxon>
        <taxon>asterids</taxon>
        <taxon>Ericales</taxon>
        <taxon>Ericaceae</taxon>
        <taxon>Ericoideae</taxon>
        <taxon>Rhodoreae</taxon>
        <taxon>Rhododendron</taxon>
    </lineage>
</organism>
<reference evidence="1" key="1">
    <citation type="submission" date="2022-02" db="EMBL/GenBank/DDBJ databases">
        <title>Plant Genome Project.</title>
        <authorList>
            <person name="Zhang R.-G."/>
        </authorList>
    </citation>
    <scope>NUCLEOTIDE SEQUENCE</scope>
    <source>
        <strain evidence="1">AT1</strain>
    </source>
</reference>
<evidence type="ECO:0000313" key="1">
    <source>
        <dbReference type="EMBL" id="KAI8545131.1"/>
    </source>
</evidence>
<name>A0ACC0MWK3_RHOML</name>
<sequence length="69" mass="7755">MVGSLHYLTLTRPELSYPVNVVCQQLQAPTQAHFASVKCIYAICQRFHASWSLFSVKSSVKRIFLSGIP</sequence>
<dbReference type="Proteomes" id="UP001062846">
    <property type="component" value="Chromosome 7"/>
</dbReference>
<proteinExistence type="predicted"/>
<keyword evidence="2" id="KW-1185">Reference proteome</keyword>
<comment type="caution">
    <text evidence="1">The sequence shown here is derived from an EMBL/GenBank/DDBJ whole genome shotgun (WGS) entry which is preliminary data.</text>
</comment>
<protein>
    <submittedName>
        <fullName evidence="1">Uncharacterized protein</fullName>
    </submittedName>
</protein>
<dbReference type="EMBL" id="CM046394">
    <property type="protein sequence ID" value="KAI8545131.1"/>
    <property type="molecule type" value="Genomic_DNA"/>
</dbReference>
<accession>A0ACC0MWK3</accession>
<evidence type="ECO:0000313" key="2">
    <source>
        <dbReference type="Proteomes" id="UP001062846"/>
    </source>
</evidence>
<gene>
    <name evidence="1" type="ORF">RHMOL_Rhmol07G0018800</name>
</gene>